<dbReference type="RefSeq" id="WP_027229169.1">
    <property type="nucleotide sequence ID" value="NZ_CP017601.1"/>
</dbReference>
<evidence type="ECO:0000313" key="5">
    <source>
        <dbReference type="Proteomes" id="UP000239239"/>
    </source>
</evidence>
<evidence type="ECO:0000256" key="1">
    <source>
        <dbReference type="ARBA" id="ARBA00023015"/>
    </source>
</evidence>
<reference evidence="4 5" key="1">
    <citation type="submission" date="2018-02" db="EMBL/GenBank/DDBJ databases">
        <title>Draft genome sequences of four Legionella pneumophila clinical strains isolated in Ontario.</title>
        <authorList>
            <person name="Fortuna A."/>
            <person name="Ramnarine R."/>
            <person name="Li A."/>
            <person name="Frantz C."/>
            <person name="Mallo G."/>
        </authorList>
    </citation>
    <scope>NUCLEOTIDE SEQUENCE [LARGE SCALE GENOMIC DNA]</scope>
    <source>
        <strain evidence="4 5">LG61</strain>
    </source>
</reference>
<dbReference type="SUPFAM" id="SSF46785">
    <property type="entry name" value="Winged helix' DNA-binding domain"/>
    <property type="match status" value="1"/>
</dbReference>
<dbReference type="PROSITE" id="PS50949">
    <property type="entry name" value="HTH_GNTR"/>
    <property type="match status" value="1"/>
</dbReference>
<dbReference type="Gene3D" id="1.10.10.10">
    <property type="entry name" value="Winged helix-like DNA-binding domain superfamily/Winged helix DNA-binding domain"/>
    <property type="match status" value="1"/>
</dbReference>
<organism evidence="4 5">
    <name type="scientific">Legionella pneumophila</name>
    <dbReference type="NCBI Taxonomy" id="446"/>
    <lineage>
        <taxon>Bacteria</taxon>
        <taxon>Pseudomonadati</taxon>
        <taxon>Pseudomonadota</taxon>
        <taxon>Gammaproteobacteria</taxon>
        <taxon>Legionellales</taxon>
        <taxon>Legionellaceae</taxon>
        <taxon>Legionella</taxon>
    </lineage>
</organism>
<gene>
    <name evidence="4" type="ORF">C3928_10020</name>
</gene>
<dbReference type="Gene3D" id="1.20.120.530">
    <property type="entry name" value="GntR ligand-binding domain-like"/>
    <property type="match status" value="1"/>
</dbReference>
<keyword evidence="3" id="KW-0804">Transcription</keyword>
<proteinExistence type="predicted"/>
<dbReference type="InterPro" id="IPR000524">
    <property type="entry name" value="Tscrpt_reg_HTH_GntR"/>
</dbReference>
<sequence>MLNIVKQSKTSTVLEKIRMDLITGYYSPGQKLQMQQLKERYKVGYSPLREALSRLVSQGLVHLEDLCGFSVPNLSLEELYDLYSVRIVIETKALELSIQHGDELWEAEVIACWYRYAKYLNLDTNQHINPFEWNEFQKEFTFTLIKACQSPWLLKIQDMLFDHASRYRFLCLGKHFQDKKIIDEFRQECEELVSAVLARDKEKALKISQEGWENSLEIMASIIKSTGIGTLKND</sequence>
<dbReference type="InterPro" id="IPR036388">
    <property type="entry name" value="WH-like_DNA-bd_sf"/>
</dbReference>
<dbReference type="GO" id="GO:0003700">
    <property type="term" value="F:DNA-binding transcription factor activity"/>
    <property type="evidence" value="ECO:0007669"/>
    <property type="project" value="InterPro"/>
</dbReference>
<dbReference type="PANTHER" id="PTHR43537">
    <property type="entry name" value="TRANSCRIPTIONAL REGULATOR, GNTR FAMILY"/>
    <property type="match status" value="1"/>
</dbReference>
<evidence type="ECO:0000256" key="2">
    <source>
        <dbReference type="ARBA" id="ARBA00023125"/>
    </source>
</evidence>
<dbReference type="Pfam" id="PF07729">
    <property type="entry name" value="FCD"/>
    <property type="match status" value="1"/>
</dbReference>
<dbReference type="SMART" id="SM00895">
    <property type="entry name" value="FCD"/>
    <property type="match status" value="1"/>
</dbReference>
<dbReference type="GO" id="GO:0003677">
    <property type="term" value="F:DNA binding"/>
    <property type="evidence" value="ECO:0007669"/>
    <property type="project" value="UniProtKB-KW"/>
</dbReference>
<keyword evidence="1" id="KW-0805">Transcription regulation</keyword>
<dbReference type="PANTHER" id="PTHR43537:SF20">
    <property type="entry name" value="HTH-TYPE TRANSCRIPTIONAL REPRESSOR GLAR"/>
    <property type="match status" value="1"/>
</dbReference>
<comment type="caution">
    <text evidence="4">The sequence shown here is derived from an EMBL/GenBank/DDBJ whole genome shotgun (WGS) entry which is preliminary data.</text>
</comment>
<name>A0A2S6EXS9_LEGPN</name>
<evidence type="ECO:0000313" key="4">
    <source>
        <dbReference type="EMBL" id="PPK29966.1"/>
    </source>
</evidence>
<keyword evidence="2" id="KW-0238">DNA-binding</keyword>
<dbReference type="EMBL" id="PQWY01000015">
    <property type="protein sequence ID" value="PPK29966.1"/>
    <property type="molecule type" value="Genomic_DNA"/>
</dbReference>
<dbReference type="InterPro" id="IPR011711">
    <property type="entry name" value="GntR_C"/>
</dbReference>
<evidence type="ECO:0000256" key="3">
    <source>
        <dbReference type="ARBA" id="ARBA00023163"/>
    </source>
</evidence>
<dbReference type="OrthoDB" id="9799812at2"/>
<protein>
    <submittedName>
        <fullName evidence="4">FCD domain-containing protein</fullName>
    </submittedName>
</protein>
<dbReference type="SMART" id="SM00345">
    <property type="entry name" value="HTH_GNTR"/>
    <property type="match status" value="1"/>
</dbReference>
<dbReference type="Pfam" id="PF00392">
    <property type="entry name" value="GntR"/>
    <property type="match status" value="1"/>
</dbReference>
<dbReference type="SUPFAM" id="SSF48008">
    <property type="entry name" value="GntR ligand-binding domain-like"/>
    <property type="match status" value="1"/>
</dbReference>
<dbReference type="InterPro" id="IPR008920">
    <property type="entry name" value="TF_FadR/GntR_C"/>
</dbReference>
<dbReference type="InterPro" id="IPR036390">
    <property type="entry name" value="WH_DNA-bd_sf"/>
</dbReference>
<accession>A0A2S6EXS9</accession>
<dbReference type="AlphaFoldDB" id="A0A2S6EXS9"/>
<dbReference type="Proteomes" id="UP000239239">
    <property type="component" value="Unassembled WGS sequence"/>
</dbReference>